<keyword evidence="4 9" id="KW-0808">Transferase</keyword>
<dbReference type="PROSITE" id="PS00518">
    <property type="entry name" value="ZF_RING_1"/>
    <property type="match status" value="1"/>
</dbReference>
<dbReference type="Pfam" id="PF23222">
    <property type="entry name" value="RRM_PARP14_1"/>
    <property type="match status" value="1"/>
</dbReference>
<proteinExistence type="inferred from homology"/>
<evidence type="ECO:0000313" key="12">
    <source>
        <dbReference type="Proteomes" id="UP000826234"/>
    </source>
</evidence>
<dbReference type="InterPro" id="IPR057051">
    <property type="entry name" value="PARP14_RPM_1"/>
</dbReference>
<comment type="catalytic activity">
    <reaction evidence="1 9">
        <text>S-ubiquitinyl-[E2 ubiquitin-conjugating enzyme]-L-cysteine + [acceptor protein]-L-lysine = [E2 ubiquitin-conjugating enzyme]-L-cysteine + N(6)-ubiquitinyl-[acceptor protein]-L-lysine.</text>
        <dbReference type="EC" id="2.3.2.27"/>
    </reaction>
</comment>
<keyword evidence="6 8" id="KW-0863">Zinc-finger</keyword>
<name>A0ABQ7SVH5_PHRPL</name>
<dbReference type="InterPro" id="IPR039399">
    <property type="entry name" value="Deltex_C_sf"/>
</dbReference>
<comment type="subcellular location">
    <subcellularLocation>
        <location evidence="9">Cytoplasm</location>
    </subcellularLocation>
</comment>
<dbReference type="InterPro" id="IPR017907">
    <property type="entry name" value="Znf_RING_CS"/>
</dbReference>
<dbReference type="PANTHER" id="PTHR12622">
    <property type="entry name" value="DELTEX-RELATED"/>
    <property type="match status" value="1"/>
</dbReference>
<reference evidence="11 12" key="1">
    <citation type="journal article" date="2022" name="Gigascience">
        <title>A chromosome-level genome assembly and annotation of the desert horned lizard, Phrynosoma platyrhinos, provides insight into chromosomal rearrangements among reptiles.</title>
        <authorList>
            <person name="Koochekian N."/>
            <person name="Ascanio A."/>
            <person name="Farleigh K."/>
            <person name="Card D.C."/>
            <person name="Schield D.R."/>
            <person name="Castoe T.A."/>
            <person name="Jezkova T."/>
        </authorList>
    </citation>
    <scope>NUCLEOTIDE SEQUENCE [LARGE SCALE GENOMIC DNA]</scope>
    <source>
        <strain evidence="11">NK-2021</strain>
    </source>
</reference>
<dbReference type="SUPFAM" id="SSF57850">
    <property type="entry name" value="RING/U-box"/>
    <property type="match status" value="1"/>
</dbReference>
<evidence type="ECO:0000256" key="6">
    <source>
        <dbReference type="ARBA" id="ARBA00022771"/>
    </source>
</evidence>
<dbReference type="InterPro" id="IPR048409">
    <property type="entry name" value="DTX3L_KH-like"/>
</dbReference>
<protein>
    <recommendedName>
        <fullName evidence="9">E3 ubiquitin-protein ligase</fullName>
        <ecNumber evidence="9">2.3.2.27</ecNumber>
    </recommendedName>
</protein>
<dbReference type="Pfam" id="PF21718">
    <property type="entry name" value="KH_DTX3L"/>
    <property type="match status" value="2"/>
</dbReference>
<evidence type="ECO:0000256" key="5">
    <source>
        <dbReference type="ARBA" id="ARBA00022723"/>
    </source>
</evidence>
<dbReference type="InterPro" id="IPR048418">
    <property type="entry name" value="DTX3L_a/b_dom"/>
</dbReference>
<dbReference type="InterPro" id="IPR001841">
    <property type="entry name" value="Znf_RING"/>
</dbReference>
<evidence type="ECO:0000256" key="2">
    <source>
        <dbReference type="ARBA" id="ARBA00004906"/>
    </source>
</evidence>
<evidence type="ECO:0000256" key="1">
    <source>
        <dbReference type="ARBA" id="ARBA00000900"/>
    </source>
</evidence>
<evidence type="ECO:0000313" key="11">
    <source>
        <dbReference type="EMBL" id="KAH0621331.1"/>
    </source>
</evidence>
<evidence type="ECO:0000256" key="8">
    <source>
        <dbReference type="PROSITE-ProRule" id="PRU00175"/>
    </source>
</evidence>
<evidence type="ECO:0000256" key="4">
    <source>
        <dbReference type="ARBA" id="ARBA00022679"/>
    </source>
</evidence>
<dbReference type="PROSITE" id="PS50089">
    <property type="entry name" value="ZF_RING_2"/>
    <property type="match status" value="1"/>
</dbReference>
<dbReference type="Gene3D" id="3.30.70.330">
    <property type="match status" value="1"/>
</dbReference>
<dbReference type="Pfam" id="PF21717">
    <property type="entry name" value="DTX3L_a-b"/>
    <property type="match status" value="1"/>
</dbReference>
<evidence type="ECO:0000256" key="7">
    <source>
        <dbReference type="ARBA" id="ARBA00022833"/>
    </source>
</evidence>
<dbReference type="Pfam" id="PF18102">
    <property type="entry name" value="DTC"/>
    <property type="match status" value="1"/>
</dbReference>
<comment type="pathway">
    <text evidence="2 9">Protein modification; protein ubiquitination.</text>
</comment>
<evidence type="ECO:0000259" key="10">
    <source>
        <dbReference type="PROSITE" id="PS50089"/>
    </source>
</evidence>
<dbReference type="InterPro" id="IPR012677">
    <property type="entry name" value="Nucleotide-bd_a/b_plait_sf"/>
</dbReference>
<dbReference type="SMART" id="SM00184">
    <property type="entry name" value="RING"/>
    <property type="match status" value="1"/>
</dbReference>
<comment type="caution">
    <text evidence="11">The sequence shown here is derived from an EMBL/GenBank/DDBJ whole genome shotgun (WGS) entry which is preliminary data.</text>
</comment>
<dbReference type="Gene3D" id="3.30.40.10">
    <property type="entry name" value="Zinc/RING finger domain, C3HC4 (zinc finger)"/>
    <property type="match status" value="1"/>
</dbReference>
<dbReference type="InterPro" id="IPR039396">
    <property type="entry name" value="Deltex_C"/>
</dbReference>
<dbReference type="Pfam" id="PF13923">
    <property type="entry name" value="zf-C3HC4_2"/>
    <property type="match status" value="1"/>
</dbReference>
<dbReference type="EMBL" id="JAIPUX010003289">
    <property type="protein sequence ID" value="KAH0621331.1"/>
    <property type="molecule type" value="Genomic_DNA"/>
</dbReference>
<keyword evidence="12" id="KW-1185">Reference proteome</keyword>
<evidence type="ECO:0000256" key="3">
    <source>
        <dbReference type="ARBA" id="ARBA00009413"/>
    </source>
</evidence>
<dbReference type="InterPro" id="IPR013083">
    <property type="entry name" value="Znf_RING/FYVE/PHD"/>
</dbReference>
<dbReference type="Proteomes" id="UP000826234">
    <property type="component" value="Unassembled WGS sequence"/>
</dbReference>
<keyword evidence="5 9" id="KW-0479">Metal-binding</keyword>
<comment type="similarity">
    <text evidence="3 9">Belongs to the Deltex family.</text>
</comment>
<dbReference type="InterPro" id="IPR039398">
    <property type="entry name" value="Deltex_fam"/>
</dbReference>
<keyword evidence="7 9" id="KW-0862">Zinc</keyword>
<gene>
    <name evidence="11" type="ORF">JD844_022488</name>
</gene>
<dbReference type="Gene3D" id="3.30.390.130">
    <property type="match status" value="1"/>
</dbReference>
<dbReference type="EC" id="2.3.2.27" evidence="9"/>
<evidence type="ECO:0000256" key="9">
    <source>
        <dbReference type="RuleBase" id="RU367105"/>
    </source>
</evidence>
<keyword evidence="9" id="KW-0963">Cytoplasm</keyword>
<feature type="domain" description="RING-type" evidence="10">
    <location>
        <begin position="605"/>
        <end position="644"/>
    </location>
</feature>
<organism evidence="11 12">
    <name type="scientific">Phrynosoma platyrhinos</name>
    <name type="common">Desert horned lizard</name>
    <dbReference type="NCBI Taxonomy" id="52577"/>
    <lineage>
        <taxon>Eukaryota</taxon>
        <taxon>Metazoa</taxon>
        <taxon>Chordata</taxon>
        <taxon>Craniata</taxon>
        <taxon>Vertebrata</taxon>
        <taxon>Euteleostomi</taxon>
        <taxon>Lepidosauria</taxon>
        <taxon>Squamata</taxon>
        <taxon>Bifurcata</taxon>
        <taxon>Unidentata</taxon>
        <taxon>Episquamata</taxon>
        <taxon>Toxicofera</taxon>
        <taxon>Iguania</taxon>
        <taxon>Phrynosomatidae</taxon>
        <taxon>Phrynosomatinae</taxon>
        <taxon>Phrynosoma</taxon>
    </lineage>
</organism>
<accession>A0ABQ7SVH5</accession>
<sequence length="703" mass="79244">MAGASLELLRGIESESVRFWGRVLGMAGRVSPLLVRLSPGGPSLPERLETKLELHFQSPKRSGGGECTVRAQEPERGLYAVSFLSQEAKERVKAHKEHFIKVDGRTLEISILPNSEFAQLSPGERSLTNNKSLVVNSLPASSTMSLQNDFERKLDGRDAGDDDITKKIFLSVSATLNTDLLTIEERSRVTMVCPNLKVDVCSRQLGIEKVSGDYGDIQKLHSHFEKLLGNSHQHRSTFSQPKGKNRLKEMDVDMENLKEESKDNFEGMSNMEVPSALFEYFSQACKEEVEELEQKFNVRLTWKDHGKGLTSVGFASLGARSSIERAQQKFVTTFQRIASDVKQERIPFRDDLHLKRAQELLSTRYKSILVKTDGNALILRGPAREISAAKSFIEEIKAKDLDKNPKAHSPMSGLEVDADTFEFLMPILAKDIQTINEKYDTEMDIKPSLKSEKLYIFFKPNKSTYLDECPKAYNSFFQIYQTRLSEYREKTISFKLSEAQKKLLDVFFTQLQTENPRIVMQKNEDQLVICGCAEEICKTEKYIKKFLESAVKPSPKSVGISIPASSTGATSSAPFEQNTDLKNKLHLSQEKSDLKAMGVEQEEKCSICMDKIHQKEVLPKCKHEFCRDCIKEAMKHKPACPVCNEFYGKIKGNQPPGRMDILKSPRSLPGYEGSGTITITYTIPDGIQTVSLSSSFMVFHHNQ</sequence>